<feature type="domain" description="DUF362" evidence="1">
    <location>
        <begin position="43"/>
        <end position="234"/>
    </location>
</feature>
<protein>
    <recommendedName>
        <fullName evidence="1">DUF362 domain-containing protein</fullName>
    </recommendedName>
</protein>
<dbReference type="EMBL" id="LN879430">
    <property type="protein sequence ID" value="CUH92098.1"/>
    <property type="molecule type" value="Genomic_DNA"/>
</dbReference>
<reference evidence="3" key="1">
    <citation type="submission" date="2015-09" db="EMBL/GenBank/DDBJ databases">
        <authorList>
            <person name="Wibberg D."/>
        </authorList>
    </citation>
    <scope>NUCLEOTIDE SEQUENCE [LARGE SCALE GENOMIC DNA]</scope>
    <source>
        <strain evidence="3">SD1D</strain>
    </source>
</reference>
<dbReference type="Pfam" id="PF04015">
    <property type="entry name" value="DUF362"/>
    <property type="match status" value="1"/>
</dbReference>
<proteinExistence type="predicted"/>
<dbReference type="KEGG" id="hsd:SD1D_0546"/>
<sequence>MGKKDVCKMSIIYINYGTKLQEITYEIMKEANIKAGLNSDMTIGIKPNLVVSRPAKEGATSHPEIVEGIIQYLQEAGIKNIIILEGSWIGDSTQKAFENCGYSALAKKYKVKLVDTKHDNAIRKESKGIQLNVCESALAVDYLINVPVLKGHCQTGLTCCLKNLKGCIPDSEKRRFHTLGLHTPIAALNAILRPSLHIVDSICGDLSFEEGGNPVVANRIMLGFDPVLLDSYGAQLIGYDPDEIVHLRIAKEYGLGNYISDETNIIELNSQNRPLVNIKANPIGSLLSKYIEEDSACSACYASLIYALDKLDRYKGDRIKIGQGFKGKKIKGLGVGQCTSGCEQYVKGCPPKASDIIKILENL</sequence>
<dbReference type="Proteomes" id="UP000196053">
    <property type="component" value="Chromosome I"/>
</dbReference>
<gene>
    <name evidence="2" type="ORF">SD1D_0546</name>
</gene>
<accession>A0A0K8J447</accession>
<keyword evidence="3" id="KW-1185">Reference proteome</keyword>
<name>A0A0K8J447_9FIRM</name>
<evidence type="ECO:0000313" key="3">
    <source>
        <dbReference type="Proteomes" id="UP000196053"/>
    </source>
</evidence>
<dbReference type="InterPro" id="IPR007160">
    <property type="entry name" value="DUF362"/>
</dbReference>
<evidence type="ECO:0000313" key="2">
    <source>
        <dbReference type="EMBL" id="CUH92098.1"/>
    </source>
</evidence>
<evidence type="ECO:0000259" key="1">
    <source>
        <dbReference type="Pfam" id="PF04015"/>
    </source>
</evidence>
<organism evidence="2 3">
    <name type="scientific">Herbinix luporum</name>
    <dbReference type="NCBI Taxonomy" id="1679721"/>
    <lineage>
        <taxon>Bacteria</taxon>
        <taxon>Bacillati</taxon>
        <taxon>Bacillota</taxon>
        <taxon>Clostridia</taxon>
        <taxon>Lachnospirales</taxon>
        <taxon>Lachnospiraceae</taxon>
        <taxon>Herbinix</taxon>
    </lineage>
</organism>
<dbReference type="AlphaFoldDB" id="A0A0K8J447"/>